<dbReference type="PROSITE" id="PS51257">
    <property type="entry name" value="PROKAR_LIPOPROTEIN"/>
    <property type="match status" value="1"/>
</dbReference>
<dbReference type="RefSeq" id="WP_081148192.1">
    <property type="nucleotide sequence ID" value="NZ_LVYD01000048.1"/>
</dbReference>
<proteinExistence type="predicted"/>
<sequence length="514" mass="55642">MRHVITGIVIGMVVVSTSCKKYLDINTNPNSATTATPELILPQALVNTASAINAYNTYGSQTGLYAANAGGYGGFGESITYNYTTSFTGLWGTTYDNLEDYQAILDKTDGTVKYNYFNAVARIMKAYDFQLLTDAFNDIPFEDALKGASKLAPAYTDGKTIYKSLADELDKAIATINQTSTGVTPLGSSDVLFAGDVKKWKQFANTIKLRLLIRGKGKVTFSNSTFSSDGFLTSDALINPGYVRDNGKQNPAWNTWAYGYTGSDGNKAWMPATFIFSFYDGHILNDAGRGAAIYYKFPGTGTNRLGIENYNVVASPSGSFWFSGTNRDGKSNGSQVGVLKGPNAGLPAMLAAESYFLQAEAVLRGIITGSDETLFYNGITASFKYLYTLPDGSTTASAADSVAAYKANNLSSALVTYSLNTSTEQKVQAIITQKFIALNFIHGHEAWNEYRRTHYPAIVSGGNAYQTFASSVSESPRTDKLPTRILYPTSEGSYNSENVPKSISPFTSLIFWAQ</sequence>
<dbReference type="InterPro" id="IPR011990">
    <property type="entry name" value="TPR-like_helical_dom_sf"/>
</dbReference>
<dbReference type="AlphaFoldDB" id="A0A1V9FWV2"/>
<protein>
    <recommendedName>
        <fullName evidence="3">SusD/RagB family nutrient-binding outer membrane lipoprotein</fullName>
    </recommendedName>
</protein>
<dbReference type="STRING" id="1703345.A3860_26255"/>
<keyword evidence="2" id="KW-1185">Reference proteome</keyword>
<name>A0A1V9FWV2_9BACT</name>
<accession>A0A1V9FWV2</accession>
<dbReference type="Gene3D" id="1.25.40.390">
    <property type="match status" value="1"/>
</dbReference>
<comment type="caution">
    <text evidence="1">The sequence shown here is derived from an EMBL/GenBank/DDBJ whole genome shotgun (WGS) entry which is preliminary data.</text>
</comment>
<evidence type="ECO:0008006" key="3">
    <source>
        <dbReference type="Google" id="ProtNLM"/>
    </source>
</evidence>
<dbReference type="OrthoDB" id="614457at2"/>
<dbReference type="EMBL" id="LVYD01000048">
    <property type="protein sequence ID" value="OQP62817.1"/>
    <property type="molecule type" value="Genomic_DNA"/>
</dbReference>
<gene>
    <name evidence="1" type="ORF">A3860_26255</name>
</gene>
<dbReference type="InterPro" id="IPR041662">
    <property type="entry name" value="SusD-like_2"/>
</dbReference>
<organism evidence="1 2">
    <name type="scientific">Niastella vici</name>
    <dbReference type="NCBI Taxonomy" id="1703345"/>
    <lineage>
        <taxon>Bacteria</taxon>
        <taxon>Pseudomonadati</taxon>
        <taxon>Bacteroidota</taxon>
        <taxon>Chitinophagia</taxon>
        <taxon>Chitinophagales</taxon>
        <taxon>Chitinophagaceae</taxon>
        <taxon>Niastella</taxon>
    </lineage>
</organism>
<evidence type="ECO:0000313" key="2">
    <source>
        <dbReference type="Proteomes" id="UP000192796"/>
    </source>
</evidence>
<reference evidence="1 2" key="1">
    <citation type="submission" date="2016-03" db="EMBL/GenBank/DDBJ databases">
        <title>Niastella vici sp. nov., isolated from farmland soil.</title>
        <authorList>
            <person name="Chen L."/>
            <person name="Wang D."/>
            <person name="Yang S."/>
            <person name="Wang G."/>
        </authorList>
    </citation>
    <scope>NUCLEOTIDE SEQUENCE [LARGE SCALE GENOMIC DNA]</scope>
    <source>
        <strain evidence="1 2">DJ57</strain>
    </source>
</reference>
<dbReference type="SUPFAM" id="SSF48452">
    <property type="entry name" value="TPR-like"/>
    <property type="match status" value="1"/>
</dbReference>
<evidence type="ECO:0000313" key="1">
    <source>
        <dbReference type="EMBL" id="OQP62817.1"/>
    </source>
</evidence>
<dbReference type="Proteomes" id="UP000192796">
    <property type="component" value="Unassembled WGS sequence"/>
</dbReference>
<dbReference type="Pfam" id="PF12771">
    <property type="entry name" value="SusD-like_2"/>
    <property type="match status" value="1"/>
</dbReference>